<proteinExistence type="predicted"/>
<protein>
    <submittedName>
        <fullName evidence="6">Ovulation stimulating substance</fullName>
    </submittedName>
</protein>
<evidence type="ECO:0000256" key="2">
    <source>
        <dbReference type="ARBA" id="ARBA00022525"/>
    </source>
</evidence>
<comment type="subcellular location">
    <subcellularLocation>
        <location evidence="1">Secreted</location>
    </subcellularLocation>
</comment>
<evidence type="ECO:0000313" key="6">
    <source>
        <dbReference type="PIR" id="JC5802"/>
    </source>
</evidence>
<keyword evidence="5" id="KW-1015">Disulfide bond</keyword>
<dbReference type="AlphaFoldDB" id="Q7M464"/>
<dbReference type="GO" id="GO:0005576">
    <property type="term" value="C:extracellular region"/>
    <property type="evidence" value="ECO:0007669"/>
    <property type="project" value="UniProtKB-SubCell"/>
</dbReference>
<evidence type="ECO:0000256" key="1">
    <source>
        <dbReference type="ARBA" id="ARBA00004613"/>
    </source>
</evidence>
<evidence type="ECO:0000256" key="3">
    <source>
        <dbReference type="ARBA" id="ARBA00022610"/>
    </source>
</evidence>
<dbReference type="PIR" id="JC5802">
    <property type="entry name" value="JC5802"/>
</dbReference>
<organism evidence="6">
    <name type="scientific">Drosophila biarmipes</name>
    <name type="common">Fruit fly</name>
    <dbReference type="NCBI Taxonomy" id="125945"/>
    <lineage>
        <taxon>Eukaryota</taxon>
        <taxon>Metazoa</taxon>
        <taxon>Ecdysozoa</taxon>
        <taxon>Arthropoda</taxon>
        <taxon>Hexapoda</taxon>
        <taxon>Insecta</taxon>
        <taxon>Pterygota</taxon>
        <taxon>Neoptera</taxon>
        <taxon>Endopterygota</taxon>
        <taxon>Diptera</taxon>
        <taxon>Brachycera</taxon>
        <taxon>Muscomorpha</taxon>
        <taxon>Ephydroidea</taxon>
        <taxon>Drosophilidae</taxon>
        <taxon>Drosophila</taxon>
        <taxon>Sophophora</taxon>
    </lineage>
</organism>
<dbReference type="Pfam" id="PF08138">
    <property type="entry name" value="Sex_peptide"/>
    <property type="match status" value="1"/>
</dbReference>
<keyword evidence="3" id="KW-0085">Behavior</keyword>
<evidence type="ECO:0000256" key="5">
    <source>
        <dbReference type="ARBA" id="ARBA00023157"/>
    </source>
</evidence>
<keyword evidence="4" id="KW-0732">Signal</keyword>
<sequence length="32" mass="3646">LNKSDPAFIKGEQDRKKWCRLNLGPAWGGRTC</sequence>
<reference evidence="6" key="1">
    <citation type="submission" date="1998-01" db="PIR data bank">
        <authorList>
            <person name="Imamura M."/>
            <person name="Haino-Fukushima K."/>
            <person name="Aigaki T."/>
            <person name="Fuyama Y."/>
        </authorList>
    </citation>
    <scope>PROTEIN SEQUENCE</scope>
</reference>
<dbReference type="InterPro" id="IPR012608">
    <property type="entry name" value="Sex_peptide"/>
</dbReference>
<keyword evidence="2" id="KW-0964">Secreted</keyword>
<name>Q7M464_DROBM</name>
<accession>Q7M464</accession>
<dbReference type="GO" id="GO:0005179">
    <property type="term" value="F:hormone activity"/>
    <property type="evidence" value="ECO:0007669"/>
    <property type="project" value="InterPro"/>
</dbReference>
<dbReference type="GO" id="GO:0046008">
    <property type="term" value="P:regulation of female receptivity, post-mating"/>
    <property type="evidence" value="ECO:0007669"/>
    <property type="project" value="InterPro"/>
</dbReference>
<evidence type="ECO:0000256" key="4">
    <source>
        <dbReference type="ARBA" id="ARBA00022729"/>
    </source>
</evidence>